<dbReference type="EMBL" id="JBBWYZ010000022">
    <property type="protein sequence ID" value="MEK9514369.1"/>
    <property type="molecule type" value="Genomic_DNA"/>
</dbReference>
<dbReference type="InterPro" id="IPR042095">
    <property type="entry name" value="SUMF_sf"/>
</dbReference>
<dbReference type="Proteomes" id="UP001387447">
    <property type="component" value="Unassembled WGS sequence"/>
</dbReference>
<organism evidence="3 4">
    <name type="scientific">Limnospira fusiformis PMC 851.14</name>
    <dbReference type="NCBI Taxonomy" id="2219512"/>
    <lineage>
        <taxon>Bacteria</taxon>
        <taxon>Bacillati</taxon>
        <taxon>Cyanobacteriota</taxon>
        <taxon>Cyanophyceae</taxon>
        <taxon>Oscillatoriophycideae</taxon>
        <taxon>Oscillatoriales</taxon>
        <taxon>Sirenicapillariaceae</taxon>
        <taxon>Limnospira</taxon>
    </lineage>
</organism>
<dbReference type="PANTHER" id="PTHR23150">
    <property type="entry name" value="SULFATASE MODIFYING FACTOR 1, 2"/>
    <property type="match status" value="1"/>
</dbReference>
<feature type="domain" description="Protein kinase" evidence="2">
    <location>
        <begin position="33"/>
        <end position="293"/>
    </location>
</feature>
<dbReference type="Pfam" id="PF00069">
    <property type="entry name" value="Pkinase"/>
    <property type="match status" value="1"/>
</dbReference>
<keyword evidence="1" id="KW-0547">Nucleotide-binding</keyword>
<evidence type="ECO:0000313" key="3">
    <source>
        <dbReference type="EMBL" id="MEK9514369.1"/>
    </source>
</evidence>
<keyword evidence="4" id="KW-1185">Reference proteome</keyword>
<dbReference type="InterPro" id="IPR000719">
    <property type="entry name" value="Prot_kinase_dom"/>
</dbReference>
<dbReference type="InterPro" id="IPR017441">
    <property type="entry name" value="Protein_kinase_ATP_BS"/>
</dbReference>
<evidence type="ECO:0000256" key="1">
    <source>
        <dbReference type="PROSITE-ProRule" id="PRU10141"/>
    </source>
</evidence>
<dbReference type="SUPFAM" id="SSF56112">
    <property type="entry name" value="Protein kinase-like (PK-like)"/>
    <property type="match status" value="1"/>
</dbReference>
<dbReference type="PROSITE" id="PS50011">
    <property type="entry name" value="PROTEIN_KINASE_DOM"/>
    <property type="match status" value="1"/>
</dbReference>
<feature type="binding site" evidence="1">
    <location>
        <position position="64"/>
    </location>
    <ligand>
        <name>ATP</name>
        <dbReference type="ChEBI" id="CHEBI:30616"/>
    </ligand>
</feature>
<dbReference type="InterPro" id="IPR005532">
    <property type="entry name" value="SUMF_dom"/>
</dbReference>
<protein>
    <submittedName>
        <fullName evidence="3">SUMF1/EgtB/PvdO family nonheme iron enzyme</fullName>
    </submittedName>
</protein>
<proteinExistence type="predicted"/>
<gene>
    <name evidence="3" type="ORF">AAEJ74_22565</name>
</gene>
<dbReference type="InterPro" id="IPR016187">
    <property type="entry name" value="CTDL_fold"/>
</dbReference>
<dbReference type="Gene3D" id="1.10.510.10">
    <property type="entry name" value="Transferase(Phosphotransferase) domain 1"/>
    <property type="match status" value="1"/>
</dbReference>
<dbReference type="NCBIfam" id="NF045510">
    <property type="entry name" value="4Cys_prefix_kin"/>
    <property type="match status" value="1"/>
</dbReference>
<dbReference type="SMART" id="SM00220">
    <property type="entry name" value="S_TKc"/>
    <property type="match status" value="1"/>
</dbReference>
<evidence type="ECO:0000259" key="2">
    <source>
        <dbReference type="PROSITE" id="PS50011"/>
    </source>
</evidence>
<dbReference type="PROSITE" id="PS00107">
    <property type="entry name" value="PROTEIN_KINASE_ATP"/>
    <property type="match status" value="1"/>
</dbReference>
<dbReference type="SUPFAM" id="SSF56436">
    <property type="entry name" value="C-type lectin-like"/>
    <property type="match status" value="1"/>
</dbReference>
<dbReference type="RefSeq" id="WP_368663223.1">
    <property type="nucleotide sequence ID" value="NZ_JBBWYZ010000022.1"/>
</dbReference>
<name>A0ABU9EQX6_LIMFS</name>
<reference evidence="3 4" key="1">
    <citation type="journal article" date="2024" name="Front. Microbiol.">
        <title>Transcriptomic insights into the dominance of two phototrophs throughout the water column of a tropical hypersaline-alkaline crater lake (Dziani Dzaha, Mayotte).</title>
        <authorList>
            <person name="Duperron S."/>
            <person name="Halary S."/>
            <person name="Bouly J.-P."/>
            <person name="Roussel T."/>
            <person name="Hugoni M."/>
            <person name="Bruto M."/>
            <person name="Oger P."/>
            <person name="Duval C."/>
            <person name="Woo A."/>
            <person name="Jezequiel D."/>
            <person name="Ader M."/>
            <person name="Leboulanger C."/>
            <person name="Agogue H."/>
            <person name="Grossi V."/>
            <person name="Trousselier M."/>
            <person name="Bernard C."/>
        </authorList>
    </citation>
    <scope>NUCLEOTIDE SEQUENCE [LARGE SCALE GENOMIC DNA]</scope>
    <source>
        <strain evidence="3 4">PMC 851.14</strain>
    </source>
</reference>
<dbReference type="InterPro" id="IPR051043">
    <property type="entry name" value="Sulfatase_Mod_Factor_Kinase"/>
</dbReference>
<accession>A0ABU9EQX6</accession>
<sequence>MSQCLNPDCLHINPEGCNFCQKCGSKLRLVERYYAKSILGQGGFGRTFLAVDDFKPSKPPCVIKQFLPQAQGTATLEKAAQLFDQEAQRLELLGKHSQIPELLAYFTADNRQYLIQEFIEGDTLQQELDNQGAFTENQISSLLKDLLKVLYFVHKHQVIHRDIKPENIIRRASDNKLVLVDFGAAKQVRRTSMSVAGTVIGSAEYCAPEQAMGKPQYGSDLYSLGVTCLYLLTQVSPSYLYDPLESQWVWREHLNGNQVSDKLGKILDRLVETVFKKRYQSVAEVWADLQRYYGKPTNPTTPQTVIPETVKQTPNTTFQPVTQKFEFDIVTVNSMGREINRRPGQAECIIEDLGNGVTLEMVLIPGGTFIMGAPSGEAKSYDDERPQHQVTIKPFLMGKYPVTQAQWRQVASFPKLQRDLNYNPSKFAGLNLPVESVSWYDVIEWCARLSKRIGKPYRLPSEAEWEYAARAGTTSPFHVGDTLTTDLANYHGNYTYSSGPKGAYRQQTTPVGQFQHANAFGLYDIHGNVWEWCADPWHDSYKGAPSDGDVWDGNDNRDKKIVEYLVNLLASRPDTTKVVLRGGSWDFNPVYCRCAYRNWNDPVNLSNYYGFRVACAPPTLSP</sequence>
<dbReference type="Pfam" id="PF03781">
    <property type="entry name" value="FGE-sulfatase"/>
    <property type="match status" value="1"/>
</dbReference>
<comment type="caution">
    <text evidence="3">The sequence shown here is derived from an EMBL/GenBank/DDBJ whole genome shotgun (WGS) entry which is preliminary data.</text>
</comment>
<dbReference type="InterPro" id="IPR011009">
    <property type="entry name" value="Kinase-like_dom_sf"/>
</dbReference>
<keyword evidence="1" id="KW-0067">ATP-binding</keyword>
<dbReference type="Gene3D" id="3.90.1580.10">
    <property type="entry name" value="paralog of FGE (formylglycine-generating enzyme)"/>
    <property type="match status" value="1"/>
</dbReference>
<dbReference type="CDD" id="cd14014">
    <property type="entry name" value="STKc_PknB_like"/>
    <property type="match status" value="1"/>
</dbReference>
<dbReference type="PANTHER" id="PTHR23150:SF19">
    <property type="entry name" value="FORMYLGLYCINE-GENERATING ENZYME"/>
    <property type="match status" value="1"/>
</dbReference>
<evidence type="ECO:0000313" key="4">
    <source>
        <dbReference type="Proteomes" id="UP001387447"/>
    </source>
</evidence>